<dbReference type="GO" id="GO:0005975">
    <property type="term" value="P:carbohydrate metabolic process"/>
    <property type="evidence" value="ECO:0007669"/>
    <property type="project" value="InterPro"/>
</dbReference>
<accession>A0A841H854</accession>
<dbReference type="EMBL" id="JACHIA010000042">
    <property type="protein sequence ID" value="MBB6074094.1"/>
    <property type="molecule type" value="Genomic_DNA"/>
</dbReference>
<keyword evidence="6" id="KW-1133">Transmembrane helix</keyword>
<dbReference type="SUPFAM" id="SSF51126">
    <property type="entry name" value="Pectin lyase-like"/>
    <property type="match status" value="1"/>
</dbReference>
<evidence type="ECO:0000256" key="2">
    <source>
        <dbReference type="ARBA" id="ARBA00022801"/>
    </source>
</evidence>
<dbReference type="SMART" id="SM00710">
    <property type="entry name" value="PbH1"/>
    <property type="match status" value="4"/>
</dbReference>
<evidence type="ECO:0000256" key="4">
    <source>
        <dbReference type="RuleBase" id="RU361169"/>
    </source>
</evidence>
<keyword evidence="6" id="KW-0812">Transmembrane</keyword>
<dbReference type="PANTHER" id="PTHR31339">
    <property type="entry name" value="PECTIN LYASE-RELATED"/>
    <property type="match status" value="1"/>
</dbReference>
<comment type="caution">
    <text evidence="7">The sequence shown here is derived from an EMBL/GenBank/DDBJ whole genome shotgun (WGS) entry which is preliminary data.</text>
</comment>
<organism evidence="7 8">
    <name type="scientific">Longimicrobium terrae</name>
    <dbReference type="NCBI Taxonomy" id="1639882"/>
    <lineage>
        <taxon>Bacteria</taxon>
        <taxon>Pseudomonadati</taxon>
        <taxon>Gemmatimonadota</taxon>
        <taxon>Longimicrobiia</taxon>
        <taxon>Longimicrobiales</taxon>
        <taxon>Longimicrobiaceae</taxon>
        <taxon>Longimicrobium</taxon>
    </lineage>
</organism>
<reference evidence="7 8" key="1">
    <citation type="submission" date="2020-08" db="EMBL/GenBank/DDBJ databases">
        <title>Genomic Encyclopedia of Type Strains, Phase IV (KMG-IV): sequencing the most valuable type-strain genomes for metagenomic binning, comparative biology and taxonomic classification.</title>
        <authorList>
            <person name="Goeker M."/>
        </authorList>
    </citation>
    <scope>NUCLEOTIDE SEQUENCE [LARGE SCALE GENOMIC DNA]</scope>
    <source>
        <strain evidence="7 8">DSM 29007</strain>
    </source>
</reference>
<dbReference type="InterPro" id="IPR000743">
    <property type="entry name" value="Glyco_hydro_28"/>
</dbReference>
<evidence type="ECO:0000256" key="3">
    <source>
        <dbReference type="ARBA" id="ARBA00023295"/>
    </source>
</evidence>
<dbReference type="InterPro" id="IPR012334">
    <property type="entry name" value="Pectin_lyas_fold"/>
</dbReference>
<dbReference type="AlphaFoldDB" id="A0A841H854"/>
<keyword evidence="6" id="KW-0472">Membrane</keyword>
<dbReference type="PANTHER" id="PTHR31339:SF9">
    <property type="entry name" value="PLASMIN AND FIBRONECTIN-BINDING PROTEIN A"/>
    <property type="match status" value="1"/>
</dbReference>
<dbReference type="PROSITE" id="PS51257">
    <property type="entry name" value="PROKAR_LIPOPROTEIN"/>
    <property type="match status" value="1"/>
</dbReference>
<dbReference type="RefSeq" id="WP_205761172.1">
    <property type="nucleotide sequence ID" value="NZ_JABDTL010000001.1"/>
</dbReference>
<evidence type="ECO:0000256" key="1">
    <source>
        <dbReference type="ARBA" id="ARBA00008834"/>
    </source>
</evidence>
<dbReference type="PROSITE" id="PS51318">
    <property type="entry name" value="TAT"/>
    <property type="match status" value="1"/>
</dbReference>
<protein>
    <submittedName>
        <fullName evidence="7">Polygalacturonase</fullName>
    </submittedName>
</protein>
<dbReference type="InterPro" id="IPR006626">
    <property type="entry name" value="PbH1"/>
</dbReference>
<dbReference type="Pfam" id="PF00295">
    <property type="entry name" value="Glyco_hydro_28"/>
    <property type="match status" value="1"/>
</dbReference>
<proteinExistence type="inferred from homology"/>
<keyword evidence="3 4" id="KW-0326">Glycosidase</keyword>
<feature type="transmembrane region" description="Helical" evidence="6">
    <location>
        <begin position="12"/>
        <end position="32"/>
    </location>
</feature>
<feature type="compositionally biased region" description="Polar residues" evidence="5">
    <location>
        <begin position="469"/>
        <end position="478"/>
    </location>
</feature>
<evidence type="ECO:0000313" key="8">
    <source>
        <dbReference type="Proteomes" id="UP000582837"/>
    </source>
</evidence>
<dbReference type="InterPro" id="IPR006311">
    <property type="entry name" value="TAT_signal"/>
</dbReference>
<evidence type="ECO:0000256" key="6">
    <source>
        <dbReference type="SAM" id="Phobius"/>
    </source>
</evidence>
<keyword evidence="2 4" id="KW-0378">Hydrolase</keyword>
<evidence type="ECO:0000313" key="7">
    <source>
        <dbReference type="EMBL" id="MBB6074094.1"/>
    </source>
</evidence>
<evidence type="ECO:0000256" key="5">
    <source>
        <dbReference type="SAM" id="MobiDB-lite"/>
    </source>
</evidence>
<sequence length="502" mass="54791">MRPDEISRRDFVRTFALAAAVVPLGGGCAGLLGGAARPSMSQLAGWDMVPGILARIVPPAFPNRDFDITRYGAVAGGETDNTAVIRRAVAACHEAGGGRVVVPAGRFLTGPIHLRSNVNLHVSQGATLAFSRNPSDYLPAVFTRWEGMEMMGYSPLIYAWEQENVAVTGPGTLDGQADATHWWPWKGGRNAPLPNQVAARNRLGEMVEAGTPVEQRVFAEGSYLRPQFIQPYRCRNVLIEGVTIINSPMWEIHPVLCRNVTVRGVQINTHGPNNDGCDPESCTDVLIEGCLFDTGDDCIAIKSGRNADGRRVNVPSENIIIRDCRMKEGHGGVTIGSEISGGVRNVFVERCQMDSPELERALRFKNNAMRGGVLENIYMRDVTVGQVADSVLSMDLFYEEGQSGPFVPVIRNVEMLRVTSGKSKYALYMRAYPKSEISDVRIIDCRFNGVERGNVTDGVQRLEMRGVSINGQPATATSHEVRPTGEVRESDMRPPAQAPARN</sequence>
<feature type="region of interest" description="Disordered" evidence="5">
    <location>
        <begin position="467"/>
        <end position="502"/>
    </location>
</feature>
<feature type="compositionally biased region" description="Basic and acidic residues" evidence="5">
    <location>
        <begin position="479"/>
        <end position="492"/>
    </location>
</feature>
<name>A0A841H854_9BACT</name>
<dbReference type="Gene3D" id="2.160.20.10">
    <property type="entry name" value="Single-stranded right-handed beta-helix, Pectin lyase-like"/>
    <property type="match status" value="1"/>
</dbReference>
<keyword evidence="8" id="KW-1185">Reference proteome</keyword>
<dbReference type="GO" id="GO:0004650">
    <property type="term" value="F:polygalacturonase activity"/>
    <property type="evidence" value="ECO:0007669"/>
    <property type="project" value="InterPro"/>
</dbReference>
<dbReference type="InterPro" id="IPR051801">
    <property type="entry name" value="GH28_Enzymes"/>
</dbReference>
<gene>
    <name evidence="7" type="ORF">HNQ61_005775</name>
</gene>
<dbReference type="InterPro" id="IPR011050">
    <property type="entry name" value="Pectin_lyase_fold/virulence"/>
</dbReference>
<dbReference type="PROSITE" id="PS00502">
    <property type="entry name" value="POLYGALACTURONASE"/>
    <property type="match status" value="1"/>
</dbReference>
<comment type="similarity">
    <text evidence="1 4">Belongs to the glycosyl hydrolase 28 family.</text>
</comment>
<dbReference type="Proteomes" id="UP000582837">
    <property type="component" value="Unassembled WGS sequence"/>
</dbReference>